<evidence type="ECO:0000256" key="1">
    <source>
        <dbReference type="SAM" id="Phobius"/>
    </source>
</evidence>
<sequence>MNAMNGSILILLVLFLVIIAPGKSRDNKKRRWGRNTGKWILVTYCGVMLASVVVLYLIPDQGFLYPAKEVPYQVKEVPYQIGDQEYSNENIKSIEIIESIDIDIFQAIQENKLDQESGIYLQEEKSFAFSEEELGLTFNEYLPVIVKRKAQNDGQIDTAYYTTKSYIRGFDLSDRIKPPTIELIGEKLYVTSQLTEIKIAEVEDDPIVNQFLGQNSWEDKWNIVTNWGERALYLEIPRDVQIKEGPYELRYITE</sequence>
<keyword evidence="1" id="KW-0812">Transmembrane</keyword>
<name>A0ABT1Y467_9FIRM</name>
<comment type="caution">
    <text evidence="2">The sequence shown here is derived from an EMBL/GenBank/DDBJ whole genome shotgun (WGS) entry which is preliminary data.</text>
</comment>
<organism evidence="2 3">
    <name type="scientific">Dehalobacterium formicoaceticum</name>
    <dbReference type="NCBI Taxonomy" id="51515"/>
    <lineage>
        <taxon>Bacteria</taxon>
        <taxon>Bacillati</taxon>
        <taxon>Bacillota</taxon>
        <taxon>Clostridia</taxon>
        <taxon>Eubacteriales</taxon>
        <taxon>Peptococcaceae</taxon>
        <taxon>Dehalobacterium</taxon>
    </lineage>
</organism>
<protein>
    <submittedName>
        <fullName evidence="2">Uncharacterized protein</fullName>
    </submittedName>
</protein>
<dbReference type="Proteomes" id="UP001524944">
    <property type="component" value="Unassembled WGS sequence"/>
</dbReference>
<dbReference type="RefSeq" id="WP_257913253.1">
    <property type="nucleotide sequence ID" value="NZ_JANPWE010000004.1"/>
</dbReference>
<accession>A0ABT1Y467</accession>
<feature type="transmembrane region" description="Helical" evidence="1">
    <location>
        <begin position="40"/>
        <end position="58"/>
    </location>
</feature>
<keyword evidence="3" id="KW-1185">Reference proteome</keyword>
<keyword evidence="1" id="KW-1133">Transmembrane helix</keyword>
<dbReference type="EMBL" id="JANPWE010000004">
    <property type="protein sequence ID" value="MCR6545674.1"/>
    <property type="molecule type" value="Genomic_DNA"/>
</dbReference>
<reference evidence="2 3" key="1">
    <citation type="submission" date="2022-08" db="EMBL/GenBank/DDBJ databases">
        <title>Proteogenomics of the novel Dehalobacterium formicoaceticum strain EZ94 highlights a key role of methyltransferases during anaerobic dichloromethane degradation.</title>
        <authorList>
            <person name="Wasmund K."/>
        </authorList>
    </citation>
    <scope>NUCLEOTIDE SEQUENCE [LARGE SCALE GENOMIC DNA]</scope>
    <source>
        <strain evidence="2 3">EZ94</strain>
    </source>
</reference>
<proteinExistence type="predicted"/>
<keyword evidence="1" id="KW-0472">Membrane</keyword>
<evidence type="ECO:0000313" key="3">
    <source>
        <dbReference type="Proteomes" id="UP001524944"/>
    </source>
</evidence>
<evidence type="ECO:0000313" key="2">
    <source>
        <dbReference type="EMBL" id="MCR6545674.1"/>
    </source>
</evidence>
<gene>
    <name evidence="2" type="ORF">NVS47_09165</name>
</gene>